<reference evidence="2 3" key="1">
    <citation type="journal article" date="2007" name="Nature">
        <title>Evolution of genes and genomes on the Drosophila phylogeny.</title>
        <authorList>
            <consortium name="Drosophila 12 Genomes Consortium"/>
            <person name="Clark A.G."/>
            <person name="Eisen M.B."/>
            <person name="Smith D.R."/>
            <person name="Bergman C.M."/>
            <person name="Oliver B."/>
            <person name="Markow T.A."/>
            <person name="Kaufman T.C."/>
            <person name="Kellis M."/>
            <person name="Gelbart W."/>
            <person name="Iyer V.N."/>
            <person name="Pollard D.A."/>
            <person name="Sackton T.B."/>
            <person name="Larracuente A.M."/>
            <person name="Singh N.D."/>
            <person name="Abad J.P."/>
            <person name="Abt D.N."/>
            <person name="Adryan B."/>
            <person name="Aguade M."/>
            <person name="Akashi H."/>
            <person name="Anderson W.W."/>
            <person name="Aquadro C.F."/>
            <person name="Ardell D.H."/>
            <person name="Arguello R."/>
            <person name="Artieri C.G."/>
            <person name="Barbash D.A."/>
            <person name="Barker D."/>
            <person name="Barsanti P."/>
            <person name="Batterham P."/>
            <person name="Batzoglou S."/>
            <person name="Begun D."/>
            <person name="Bhutkar A."/>
            <person name="Blanco E."/>
            <person name="Bosak S.A."/>
            <person name="Bradley R.K."/>
            <person name="Brand A.D."/>
            <person name="Brent M.R."/>
            <person name="Brooks A.N."/>
            <person name="Brown R.H."/>
            <person name="Butlin R.K."/>
            <person name="Caggese C."/>
            <person name="Calvi B.R."/>
            <person name="Bernardo de Carvalho A."/>
            <person name="Caspi A."/>
            <person name="Castrezana S."/>
            <person name="Celniker S.E."/>
            <person name="Chang J.L."/>
            <person name="Chapple C."/>
            <person name="Chatterji S."/>
            <person name="Chinwalla A."/>
            <person name="Civetta A."/>
            <person name="Clifton S.W."/>
            <person name="Comeron J.M."/>
            <person name="Costello J.C."/>
            <person name="Coyne J.A."/>
            <person name="Daub J."/>
            <person name="David R.G."/>
            <person name="Delcher A.L."/>
            <person name="Delehaunty K."/>
            <person name="Do C.B."/>
            <person name="Ebling H."/>
            <person name="Edwards K."/>
            <person name="Eickbush T."/>
            <person name="Evans J.D."/>
            <person name="Filipski A."/>
            <person name="Findeiss S."/>
            <person name="Freyhult E."/>
            <person name="Fulton L."/>
            <person name="Fulton R."/>
            <person name="Garcia A.C."/>
            <person name="Gardiner A."/>
            <person name="Garfield D.A."/>
            <person name="Garvin B.E."/>
            <person name="Gibson G."/>
            <person name="Gilbert D."/>
            <person name="Gnerre S."/>
            <person name="Godfrey J."/>
            <person name="Good R."/>
            <person name="Gotea V."/>
            <person name="Gravely B."/>
            <person name="Greenberg A.J."/>
            <person name="Griffiths-Jones S."/>
            <person name="Gross S."/>
            <person name="Guigo R."/>
            <person name="Gustafson E.A."/>
            <person name="Haerty W."/>
            <person name="Hahn M.W."/>
            <person name="Halligan D.L."/>
            <person name="Halpern A.L."/>
            <person name="Halter G.M."/>
            <person name="Han M.V."/>
            <person name="Heger A."/>
            <person name="Hillier L."/>
            <person name="Hinrichs A.S."/>
            <person name="Holmes I."/>
            <person name="Hoskins R.A."/>
            <person name="Hubisz M.J."/>
            <person name="Hultmark D."/>
            <person name="Huntley M.A."/>
            <person name="Jaffe D.B."/>
            <person name="Jagadeeshan S."/>
            <person name="Jeck W.R."/>
            <person name="Johnson J."/>
            <person name="Jones C.D."/>
            <person name="Jordan W.C."/>
            <person name="Karpen G.H."/>
            <person name="Kataoka E."/>
            <person name="Keightley P.D."/>
            <person name="Kheradpour P."/>
            <person name="Kirkness E.F."/>
            <person name="Koerich L.B."/>
            <person name="Kristiansen K."/>
            <person name="Kudrna D."/>
            <person name="Kulathinal R.J."/>
            <person name="Kumar S."/>
            <person name="Kwok R."/>
            <person name="Lander E."/>
            <person name="Langley C.H."/>
            <person name="Lapoint R."/>
            <person name="Lazzaro B.P."/>
            <person name="Lee S.J."/>
            <person name="Levesque L."/>
            <person name="Li R."/>
            <person name="Lin C.F."/>
            <person name="Lin M.F."/>
            <person name="Lindblad-Toh K."/>
            <person name="Llopart A."/>
            <person name="Long M."/>
            <person name="Low L."/>
            <person name="Lozovsky E."/>
            <person name="Lu J."/>
            <person name="Luo M."/>
            <person name="Machado C.A."/>
            <person name="Makalowski W."/>
            <person name="Marzo M."/>
            <person name="Matsuda M."/>
            <person name="Matzkin L."/>
            <person name="McAllister B."/>
            <person name="McBride C.S."/>
            <person name="McKernan B."/>
            <person name="McKernan K."/>
            <person name="Mendez-Lago M."/>
            <person name="Minx P."/>
            <person name="Mollenhauer M.U."/>
            <person name="Montooth K."/>
            <person name="Mount S.M."/>
            <person name="Mu X."/>
            <person name="Myers E."/>
            <person name="Negre B."/>
            <person name="Newfeld S."/>
            <person name="Nielsen R."/>
            <person name="Noor M.A."/>
            <person name="O'Grady P."/>
            <person name="Pachter L."/>
            <person name="Papaceit M."/>
            <person name="Parisi M.J."/>
            <person name="Parisi M."/>
            <person name="Parts L."/>
            <person name="Pedersen J.S."/>
            <person name="Pesole G."/>
            <person name="Phillippy A.M."/>
            <person name="Ponting C.P."/>
            <person name="Pop M."/>
            <person name="Porcelli D."/>
            <person name="Powell J.R."/>
            <person name="Prohaska S."/>
            <person name="Pruitt K."/>
            <person name="Puig M."/>
            <person name="Quesneville H."/>
            <person name="Ram K.R."/>
            <person name="Rand D."/>
            <person name="Rasmussen M.D."/>
            <person name="Reed L.K."/>
            <person name="Reenan R."/>
            <person name="Reily A."/>
            <person name="Remington K.A."/>
            <person name="Rieger T.T."/>
            <person name="Ritchie M.G."/>
            <person name="Robin C."/>
            <person name="Rogers Y.H."/>
            <person name="Rohde C."/>
            <person name="Rozas J."/>
            <person name="Rubenfield M.J."/>
            <person name="Ruiz A."/>
            <person name="Russo S."/>
            <person name="Salzberg S.L."/>
            <person name="Sanchez-Gracia A."/>
            <person name="Saranga D.J."/>
            <person name="Sato H."/>
            <person name="Schaeffer S.W."/>
            <person name="Schatz M.C."/>
            <person name="Schlenke T."/>
            <person name="Schwartz R."/>
            <person name="Segarra C."/>
            <person name="Singh R.S."/>
            <person name="Sirot L."/>
            <person name="Sirota M."/>
            <person name="Sisneros N.B."/>
            <person name="Smith C.D."/>
            <person name="Smith T.F."/>
            <person name="Spieth J."/>
            <person name="Stage D.E."/>
            <person name="Stark A."/>
            <person name="Stephan W."/>
            <person name="Strausberg R.L."/>
            <person name="Strempel S."/>
            <person name="Sturgill D."/>
            <person name="Sutton G."/>
            <person name="Sutton G.G."/>
            <person name="Tao W."/>
            <person name="Teichmann S."/>
            <person name="Tobari Y.N."/>
            <person name="Tomimura Y."/>
            <person name="Tsolas J.M."/>
            <person name="Valente V.L."/>
            <person name="Venter E."/>
            <person name="Venter J.C."/>
            <person name="Vicario S."/>
            <person name="Vieira F.G."/>
            <person name="Vilella A.J."/>
            <person name="Villasante A."/>
            <person name="Walenz B."/>
            <person name="Wang J."/>
            <person name="Wasserman M."/>
            <person name="Watts T."/>
            <person name="Wilson D."/>
            <person name="Wilson R.K."/>
            <person name="Wing R.A."/>
            <person name="Wolfner M.F."/>
            <person name="Wong A."/>
            <person name="Wong G.K."/>
            <person name="Wu C.I."/>
            <person name="Wu G."/>
            <person name="Yamamoto D."/>
            <person name="Yang H.P."/>
            <person name="Yang S.P."/>
            <person name="Yorke J.A."/>
            <person name="Yoshida K."/>
            <person name="Zdobnov E."/>
            <person name="Zhang P."/>
            <person name="Zhang Y."/>
            <person name="Zimin A.V."/>
            <person name="Baldwin J."/>
            <person name="Abdouelleil A."/>
            <person name="Abdulkadir J."/>
            <person name="Abebe A."/>
            <person name="Abera B."/>
            <person name="Abreu J."/>
            <person name="Acer S.C."/>
            <person name="Aftuck L."/>
            <person name="Alexander A."/>
            <person name="An P."/>
            <person name="Anderson E."/>
            <person name="Anderson S."/>
            <person name="Arachi H."/>
            <person name="Azer M."/>
            <person name="Bachantsang P."/>
            <person name="Barry A."/>
            <person name="Bayul T."/>
            <person name="Berlin A."/>
            <person name="Bessette D."/>
            <person name="Bloom T."/>
            <person name="Blye J."/>
            <person name="Boguslavskiy L."/>
            <person name="Bonnet C."/>
            <person name="Boukhgalter B."/>
            <person name="Bourzgui I."/>
            <person name="Brown A."/>
            <person name="Cahill P."/>
            <person name="Channer S."/>
            <person name="Cheshatsang Y."/>
            <person name="Chuda L."/>
            <person name="Citroen M."/>
            <person name="Collymore A."/>
            <person name="Cooke P."/>
            <person name="Costello M."/>
            <person name="D'Aco K."/>
            <person name="Daza R."/>
            <person name="De Haan G."/>
            <person name="DeGray S."/>
            <person name="DeMaso C."/>
            <person name="Dhargay N."/>
            <person name="Dooley K."/>
            <person name="Dooley E."/>
            <person name="Doricent M."/>
            <person name="Dorje P."/>
            <person name="Dorjee K."/>
            <person name="Dupes A."/>
            <person name="Elong R."/>
            <person name="Falk J."/>
            <person name="Farina A."/>
            <person name="Faro S."/>
            <person name="Ferguson D."/>
            <person name="Fisher S."/>
            <person name="Foley C.D."/>
            <person name="Franke A."/>
            <person name="Friedrich D."/>
            <person name="Gadbois L."/>
            <person name="Gearin G."/>
            <person name="Gearin C.R."/>
            <person name="Giannoukos G."/>
            <person name="Goode T."/>
            <person name="Graham J."/>
            <person name="Grandbois E."/>
            <person name="Grewal S."/>
            <person name="Gyaltsen K."/>
            <person name="Hafez N."/>
            <person name="Hagos B."/>
            <person name="Hall J."/>
            <person name="Henson C."/>
            <person name="Hollinger A."/>
            <person name="Honan T."/>
            <person name="Huard M.D."/>
            <person name="Hughes L."/>
            <person name="Hurhula B."/>
            <person name="Husby M.E."/>
            <person name="Kamat A."/>
            <person name="Kanga B."/>
            <person name="Kashin S."/>
            <person name="Khazanovich D."/>
            <person name="Kisner P."/>
            <person name="Lance K."/>
            <person name="Lara M."/>
            <person name="Lee W."/>
            <person name="Lennon N."/>
            <person name="Letendre F."/>
            <person name="LeVine R."/>
            <person name="Lipovsky A."/>
            <person name="Liu X."/>
            <person name="Liu J."/>
            <person name="Liu S."/>
            <person name="Lokyitsang T."/>
            <person name="Lokyitsang Y."/>
            <person name="Lubonja R."/>
            <person name="Lui A."/>
            <person name="MacDonald P."/>
            <person name="Magnisalis V."/>
            <person name="Maru K."/>
            <person name="Matthews C."/>
            <person name="McCusker W."/>
            <person name="McDonough S."/>
            <person name="Mehta T."/>
            <person name="Meldrim J."/>
            <person name="Meneus L."/>
            <person name="Mihai O."/>
            <person name="Mihalev A."/>
            <person name="Mihova T."/>
            <person name="Mittelman R."/>
            <person name="Mlenga V."/>
            <person name="Montmayeur A."/>
            <person name="Mulrain L."/>
            <person name="Navidi A."/>
            <person name="Naylor J."/>
            <person name="Negash T."/>
            <person name="Nguyen T."/>
            <person name="Nguyen N."/>
            <person name="Nicol R."/>
            <person name="Norbu C."/>
            <person name="Norbu N."/>
            <person name="Novod N."/>
            <person name="O'Neill B."/>
            <person name="Osman S."/>
            <person name="Markiewicz E."/>
            <person name="Oyono O.L."/>
            <person name="Patti C."/>
            <person name="Phunkhang P."/>
            <person name="Pierre F."/>
            <person name="Priest M."/>
            <person name="Raghuraman S."/>
            <person name="Rege F."/>
            <person name="Reyes R."/>
            <person name="Rise C."/>
            <person name="Rogov P."/>
            <person name="Ross K."/>
            <person name="Ryan E."/>
            <person name="Settipalli S."/>
            <person name="Shea T."/>
            <person name="Sherpa N."/>
            <person name="Shi L."/>
            <person name="Shih D."/>
            <person name="Sparrow T."/>
            <person name="Spaulding J."/>
            <person name="Stalker J."/>
            <person name="Stange-Thomann N."/>
            <person name="Stavropoulos S."/>
            <person name="Stone C."/>
            <person name="Strader C."/>
            <person name="Tesfaye S."/>
            <person name="Thomson T."/>
            <person name="Thoulutsang Y."/>
            <person name="Thoulutsang D."/>
            <person name="Topham K."/>
            <person name="Topping I."/>
            <person name="Tsamla T."/>
            <person name="Vassiliev H."/>
            <person name="Vo A."/>
            <person name="Wangchuk T."/>
            <person name="Wangdi T."/>
            <person name="Weiand M."/>
            <person name="Wilkinson J."/>
            <person name="Wilson A."/>
            <person name="Yadav S."/>
            <person name="Young G."/>
            <person name="Yu Q."/>
            <person name="Zembek L."/>
            <person name="Zhong D."/>
            <person name="Zimmer A."/>
            <person name="Zwirko Z."/>
            <person name="Jaffe D.B."/>
            <person name="Alvarez P."/>
            <person name="Brockman W."/>
            <person name="Butler J."/>
            <person name="Chin C."/>
            <person name="Gnerre S."/>
            <person name="Grabherr M."/>
            <person name="Kleber M."/>
            <person name="Mauceli E."/>
            <person name="MacCallum I."/>
        </authorList>
    </citation>
    <scope>NUCLEOTIDE SEQUENCE [LARGE SCALE GENOMIC DNA]</scope>
    <source>
        <strain evidence="3">Tucson 15287-2541.00</strain>
    </source>
</reference>
<sequence length="57" mass="6615">MVNASVSNKQTEGKQQHCGSQQQQQQQQQQQEQERQEQGQDNLVLLSWLPVTQTHLK</sequence>
<evidence type="ECO:0000256" key="1">
    <source>
        <dbReference type="SAM" id="MobiDB-lite"/>
    </source>
</evidence>
<dbReference type="EMBL" id="CH916372">
    <property type="protein sequence ID" value="EDV99043.1"/>
    <property type="molecule type" value="Genomic_DNA"/>
</dbReference>
<feature type="region of interest" description="Disordered" evidence="1">
    <location>
        <begin position="1"/>
        <end position="57"/>
    </location>
</feature>
<protein>
    <submittedName>
        <fullName evidence="2">GH13647</fullName>
    </submittedName>
</protein>
<evidence type="ECO:0000313" key="2">
    <source>
        <dbReference type="EMBL" id="EDV99043.1"/>
    </source>
</evidence>
<feature type="compositionally biased region" description="Polar residues" evidence="1">
    <location>
        <begin position="1"/>
        <end position="10"/>
    </location>
</feature>
<organism evidence="3">
    <name type="scientific">Drosophila grimshawi</name>
    <name type="common">Hawaiian fruit fly</name>
    <name type="synonym">Idiomyia grimshawi</name>
    <dbReference type="NCBI Taxonomy" id="7222"/>
    <lineage>
        <taxon>Eukaryota</taxon>
        <taxon>Metazoa</taxon>
        <taxon>Ecdysozoa</taxon>
        <taxon>Arthropoda</taxon>
        <taxon>Hexapoda</taxon>
        <taxon>Insecta</taxon>
        <taxon>Pterygota</taxon>
        <taxon>Neoptera</taxon>
        <taxon>Endopterygota</taxon>
        <taxon>Diptera</taxon>
        <taxon>Brachycera</taxon>
        <taxon>Muscomorpha</taxon>
        <taxon>Ephydroidea</taxon>
        <taxon>Drosophilidae</taxon>
        <taxon>Drosophila</taxon>
        <taxon>Hawaiian Drosophila</taxon>
    </lineage>
</organism>
<name>B4JQ63_DROGR</name>
<accession>B4JQ63</accession>
<dbReference type="AlphaFoldDB" id="B4JQ63"/>
<dbReference type="Proteomes" id="UP000001070">
    <property type="component" value="Unassembled WGS sequence"/>
</dbReference>
<feature type="compositionally biased region" description="Low complexity" evidence="1">
    <location>
        <begin position="16"/>
        <end position="31"/>
    </location>
</feature>
<dbReference type="HOGENOM" id="CLU_2998603_0_0_1"/>
<dbReference type="InParanoid" id="B4JQ63"/>
<evidence type="ECO:0000313" key="3">
    <source>
        <dbReference type="Proteomes" id="UP000001070"/>
    </source>
</evidence>
<keyword evidence="3" id="KW-1185">Reference proteome</keyword>
<gene>
    <name evidence="2" type="primary">Dgri\GH13647</name>
    <name evidence="2" type="ORF">Dgri_GH13647</name>
</gene>
<proteinExistence type="predicted"/>